<evidence type="ECO:0000313" key="2">
    <source>
        <dbReference type="Proteomes" id="UP000182888"/>
    </source>
</evidence>
<evidence type="ECO:0000313" key="1">
    <source>
        <dbReference type="EMBL" id="CDX57725.1"/>
    </source>
</evidence>
<organism evidence="1 2">
    <name type="scientific">Mesorhizobium plurifarium</name>
    <dbReference type="NCBI Taxonomy" id="69974"/>
    <lineage>
        <taxon>Bacteria</taxon>
        <taxon>Pseudomonadati</taxon>
        <taxon>Pseudomonadota</taxon>
        <taxon>Alphaproteobacteria</taxon>
        <taxon>Hyphomicrobiales</taxon>
        <taxon>Phyllobacteriaceae</taxon>
        <taxon>Mesorhizobium</taxon>
    </lineage>
</organism>
<accession>A0A0K2VZ57</accession>
<dbReference type="AlphaFoldDB" id="A0A0K2VZ57"/>
<proteinExistence type="predicted"/>
<dbReference type="Proteomes" id="UP000182888">
    <property type="component" value="Unassembled WGS sequence"/>
</dbReference>
<gene>
    <name evidence="1" type="ORF">MPL1032_220145</name>
</gene>
<protein>
    <submittedName>
        <fullName evidence="1">Uncharacterized protein</fullName>
    </submittedName>
</protein>
<sequence length="67" mass="7270">MLAATVELLNSADIRFDLNVFTLDCIKRAAMRLGGAPPNRSYVSHEILWRSRPGASRGLPNLASSAT</sequence>
<dbReference type="EMBL" id="CCND01000015">
    <property type="protein sequence ID" value="CDX57725.1"/>
    <property type="molecule type" value="Genomic_DNA"/>
</dbReference>
<name>A0A0K2VZ57_MESPL</name>
<reference evidence="2" key="1">
    <citation type="submission" date="2014-08" db="EMBL/GenBank/DDBJ databases">
        <authorList>
            <person name="Edwards T."/>
        </authorList>
    </citation>
    <scope>NUCLEOTIDE SEQUENCE [LARGE SCALE GENOMIC DNA]</scope>
</reference>